<evidence type="ECO:0000256" key="13">
    <source>
        <dbReference type="SAM" id="Phobius"/>
    </source>
</evidence>
<organism evidence="14 15">
    <name type="scientific">Neogemmobacter tilapiae</name>
    <dbReference type="NCBI Taxonomy" id="875041"/>
    <lineage>
        <taxon>Bacteria</taxon>
        <taxon>Pseudomonadati</taxon>
        <taxon>Pseudomonadota</taxon>
        <taxon>Alphaproteobacteria</taxon>
        <taxon>Rhodobacterales</taxon>
        <taxon>Paracoccaceae</taxon>
        <taxon>Neogemmobacter</taxon>
    </lineage>
</organism>
<name>A0A918TQI7_9RHOB</name>
<dbReference type="SUPFAM" id="SSF143865">
    <property type="entry name" value="CorA soluble domain-like"/>
    <property type="match status" value="1"/>
</dbReference>
<evidence type="ECO:0000256" key="4">
    <source>
        <dbReference type="ARBA" id="ARBA00022448"/>
    </source>
</evidence>
<reference evidence="14" key="1">
    <citation type="journal article" date="2014" name="Int. J. Syst. Evol. Microbiol.">
        <title>Complete genome sequence of Corynebacterium casei LMG S-19264T (=DSM 44701T), isolated from a smear-ripened cheese.</title>
        <authorList>
            <consortium name="US DOE Joint Genome Institute (JGI-PGF)"/>
            <person name="Walter F."/>
            <person name="Albersmeier A."/>
            <person name="Kalinowski J."/>
            <person name="Ruckert C."/>
        </authorList>
    </citation>
    <scope>NUCLEOTIDE SEQUENCE</scope>
    <source>
        <strain evidence="14">KCTC 23310</strain>
    </source>
</reference>
<keyword evidence="9 13" id="KW-1133">Transmembrane helix</keyword>
<evidence type="ECO:0000313" key="14">
    <source>
        <dbReference type="EMBL" id="GHC57759.1"/>
    </source>
</evidence>
<evidence type="ECO:0000313" key="15">
    <source>
        <dbReference type="Proteomes" id="UP000638981"/>
    </source>
</evidence>
<comment type="caution">
    <text evidence="14">The sequence shown here is derived from an EMBL/GenBank/DDBJ whole genome shotgun (WGS) entry which is preliminary data.</text>
</comment>
<dbReference type="Proteomes" id="UP000638981">
    <property type="component" value="Unassembled WGS sequence"/>
</dbReference>
<dbReference type="FunFam" id="1.20.58.340:FF:000001">
    <property type="entry name" value="Magnesium transport protein CorA"/>
    <property type="match status" value="1"/>
</dbReference>
<dbReference type="Gene3D" id="1.20.58.340">
    <property type="entry name" value="Magnesium transport protein CorA, transmembrane region"/>
    <property type="match status" value="1"/>
</dbReference>
<keyword evidence="8" id="KW-0460">Magnesium</keyword>
<dbReference type="SUPFAM" id="SSF144083">
    <property type="entry name" value="Magnesium transport protein CorA, transmembrane region"/>
    <property type="match status" value="1"/>
</dbReference>
<evidence type="ECO:0000256" key="9">
    <source>
        <dbReference type="ARBA" id="ARBA00022989"/>
    </source>
</evidence>
<comment type="similarity">
    <text evidence="2">Belongs to the CorA metal ion transporter (MIT) (TC 1.A.35) family.</text>
</comment>
<accession>A0A918TQI7</accession>
<keyword evidence="7 13" id="KW-0812">Transmembrane</keyword>
<keyword evidence="11 13" id="KW-0472">Membrane</keyword>
<dbReference type="PANTHER" id="PTHR47685">
    <property type="entry name" value="MAGNESIUM TRANSPORT PROTEIN CORA"/>
    <property type="match status" value="1"/>
</dbReference>
<evidence type="ECO:0000256" key="8">
    <source>
        <dbReference type="ARBA" id="ARBA00022842"/>
    </source>
</evidence>
<dbReference type="InterPro" id="IPR045861">
    <property type="entry name" value="CorA_cytoplasmic_dom"/>
</dbReference>
<dbReference type="GO" id="GO:0015095">
    <property type="term" value="F:magnesium ion transmembrane transporter activity"/>
    <property type="evidence" value="ECO:0007669"/>
    <property type="project" value="TreeGrafter"/>
</dbReference>
<evidence type="ECO:0000256" key="2">
    <source>
        <dbReference type="ARBA" id="ARBA00009765"/>
    </source>
</evidence>
<protein>
    <recommendedName>
        <fullName evidence="3">Magnesium transport protein CorA</fullName>
    </recommendedName>
</protein>
<feature type="transmembrane region" description="Helical" evidence="13">
    <location>
        <begin position="255"/>
        <end position="277"/>
    </location>
</feature>
<dbReference type="InterPro" id="IPR045863">
    <property type="entry name" value="CorA_TM1_TM2"/>
</dbReference>
<evidence type="ECO:0000256" key="7">
    <source>
        <dbReference type="ARBA" id="ARBA00022692"/>
    </source>
</evidence>
<gene>
    <name evidence="14" type="primary">corA</name>
    <name evidence="14" type="ORF">GCM10007315_21580</name>
</gene>
<keyword evidence="15" id="KW-1185">Reference proteome</keyword>
<evidence type="ECO:0000256" key="3">
    <source>
        <dbReference type="ARBA" id="ARBA00019439"/>
    </source>
</evidence>
<dbReference type="InterPro" id="IPR002523">
    <property type="entry name" value="MgTranspt_CorA/ZnTranspt_ZntB"/>
</dbReference>
<evidence type="ECO:0000256" key="11">
    <source>
        <dbReference type="ARBA" id="ARBA00023136"/>
    </source>
</evidence>
<proteinExistence type="inferred from homology"/>
<dbReference type="AlphaFoldDB" id="A0A918TQI7"/>
<evidence type="ECO:0000256" key="5">
    <source>
        <dbReference type="ARBA" id="ARBA00022475"/>
    </source>
</evidence>
<dbReference type="RefSeq" id="WP_189411683.1">
    <property type="nucleotide sequence ID" value="NZ_BMYJ01000006.1"/>
</dbReference>
<keyword evidence="5" id="KW-1003">Cell membrane</keyword>
<evidence type="ECO:0000256" key="1">
    <source>
        <dbReference type="ARBA" id="ARBA00004429"/>
    </source>
</evidence>
<reference evidence="14" key="2">
    <citation type="submission" date="2020-09" db="EMBL/GenBank/DDBJ databases">
        <authorList>
            <person name="Sun Q."/>
            <person name="Kim S."/>
        </authorList>
    </citation>
    <scope>NUCLEOTIDE SEQUENCE</scope>
    <source>
        <strain evidence="14">KCTC 23310</strain>
    </source>
</reference>
<keyword evidence="6" id="KW-0997">Cell inner membrane</keyword>
<dbReference type="EMBL" id="BMYJ01000006">
    <property type="protein sequence ID" value="GHC57759.1"/>
    <property type="molecule type" value="Genomic_DNA"/>
</dbReference>
<sequence length="315" mass="34684">MLFAYALNGAALRRMNVDEPLEGAAWIDLYRPTDVQAARLIGMGVEVPTLSDMEEIEISNRLYREGGMDVMTVVLPGLSLSKTPISGPVSFILTPDRLVTVRHHAPRPFETFPERADKSGIGCANPDQIFLGLVDEIIGRLADLLEGAGKSLDEVSAGVFQSNGAPKRPEKLQAHLEQVGREGDLVGRVRLSLLTIERALSFYTQARGEKNKVTLKALMRDIQALEVHCDFLSQRVGLASDATLGMINLSQNMTVRIVSVVAVLFLPPTLIASVYGMNFKHMPELETSFGYPVALLLMLASAVVTYLFFKWKNWL</sequence>
<evidence type="ECO:0000256" key="6">
    <source>
        <dbReference type="ARBA" id="ARBA00022519"/>
    </source>
</evidence>
<dbReference type="PANTHER" id="PTHR47685:SF1">
    <property type="entry name" value="MAGNESIUM TRANSPORT PROTEIN CORA"/>
    <property type="match status" value="1"/>
</dbReference>
<dbReference type="InterPro" id="IPR050829">
    <property type="entry name" value="CorA_MIT"/>
</dbReference>
<evidence type="ECO:0000256" key="10">
    <source>
        <dbReference type="ARBA" id="ARBA00023065"/>
    </source>
</evidence>
<comment type="subcellular location">
    <subcellularLocation>
        <location evidence="1">Cell inner membrane</location>
        <topology evidence="1">Multi-pass membrane protein</topology>
    </subcellularLocation>
</comment>
<dbReference type="GO" id="GO:0015099">
    <property type="term" value="F:nickel cation transmembrane transporter activity"/>
    <property type="evidence" value="ECO:0007669"/>
    <property type="project" value="TreeGrafter"/>
</dbReference>
<dbReference type="GO" id="GO:0015087">
    <property type="term" value="F:cobalt ion transmembrane transporter activity"/>
    <property type="evidence" value="ECO:0007669"/>
    <property type="project" value="TreeGrafter"/>
</dbReference>
<dbReference type="CDD" id="cd12837">
    <property type="entry name" value="EcCorA-like_u1"/>
    <property type="match status" value="1"/>
</dbReference>
<feature type="transmembrane region" description="Helical" evidence="13">
    <location>
        <begin position="289"/>
        <end position="309"/>
    </location>
</feature>
<comment type="catalytic activity">
    <reaction evidence="12">
        <text>Mg(2+)(in) = Mg(2+)(out)</text>
        <dbReference type="Rhea" id="RHEA:29827"/>
        <dbReference type="ChEBI" id="CHEBI:18420"/>
    </reaction>
</comment>
<dbReference type="Pfam" id="PF01544">
    <property type="entry name" value="CorA"/>
    <property type="match status" value="1"/>
</dbReference>
<keyword evidence="10" id="KW-0406">Ion transport</keyword>
<evidence type="ECO:0000256" key="12">
    <source>
        <dbReference type="ARBA" id="ARBA00034269"/>
    </source>
</evidence>
<keyword evidence="4" id="KW-0813">Transport</keyword>
<dbReference type="GO" id="GO:0005886">
    <property type="term" value="C:plasma membrane"/>
    <property type="evidence" value="ECO:0007669"/>
    <property type="project" value="UniProtKB-SubCell"/>
</dbReference>